<sequence>MTAARTRPDWTPNERLGILNGWLVFLGDGFFSVSVVVAGFAARLGAPNFVIGLLPAIAGGGWMLPQLLVASRVRSLPYKLPTYRSAALVRMLTYLAMVLIAATLADRPALCLTLFILAMVLNALASGVAGLPFLEVVSKTVAPERRARYFGTRNLWGGLLAFGAGLAVRAILGSDLAFPLNYALIFLLATVAFTLGYGVFGRVTEPPDQPLAPGNLRDEIRAIPQTLADGHFRAFLTVRLLLAAASMAEPFYAVYALRDLNYPAATLGVFVMALTGAAPFSNLVWQRVAERKGSRRILRYATVCAGLAPLVALTVGTLGLGSLAYLGVFILSSVALQGFNLGHTNHLLNIAPPDARSRYIGTLNTLVGAALFAPVAGGLLADAAGYRAVFVLSALLFAAAWWQCGRLRRDA</sequence>
<name>A0A7W8LP08_9DEIO</name>
<proteinExistence type="predicted"/>
<dbReference type="RefSeq" id="WP_184024866.1">
    <property type="nucleotide sequence ID" value="NZ_JACHFN010000001.1"/>
</dbReference>
<dbReference type="Gene3D" id="1.20.1250.20">
    <property type="entry name" value="MFS general substrate transporter like domains"/>
    <property type="match status" value="1"/>
</dbReference>
<organism evidence="6 7">
    <name type="scientific">Deinococcus budaensis</name>
    <dbReference type="NCBI Taxonomy" id="1665626"/>
    <lineage>
        <taxon>Bacteria</taxon>
        <taxon>Thermotogati</taxon>
        <taxon>Deinococcota</taxon>
        <taxon>Deinococci</taxon>
        <taxon>Deinococcales</taxon>
        <taxon>Deinococcaceae</taxon>
        <taxon>Deinococcus</taxon>
    </lineage>
</organism>
<dbReference type="InterPro" id="IPR036259">
    <property type="entry name" value="MFS_trans_sf"/>
</dbReference>
<feature type="transmembrane region" description="Helical" evidence="4">
    <location>
        <begin position="297"/>
        <end position="316"/>
    </location>
</feature>
<accession>A0A7W8LP08</accession>
<protein>
    <submittedName>
        <fullName evidence="6">Putative MFS family arabinose efflux permease</fullName>
    </submittedName>
</protein>
<evidence type="ECO:0000256" key="4">
    <source>
        <dbReference type="SAM" id="Phobius"/>
    </source>
</evidence>
<feature type="transmembrane region" description="Helical" evidence="4">
    <location>
        <begin position="264"/>
        <end position="285"/>
    </location>
</feature>
<keyword evidence="2 4" id="KW-1133">Transmembrane helix</keyword>
<feature type="transmembrane region" description="Helical" evidence="4">
    <location>
        <begin position="21"/>
        <end position="42"/>
    </location>
</feature>
<evidence type="ECO:0000256" key="3">
    <source>
        <dbReference type="ARBA" id="ARBA00023136"/>
    </source>
</evidence>
<dbReference type="AlphaFoldDB" id="A0A7W8LP08"/>
<dbReference type="GO" id="GO:0022857">
    <property type="term" value="F:transmembrane transporter activity"/>
    <property type="evidence" value="ECO:0007669"/>
    <property type="project" value="InterPro"/>
</dbReference>
<dbReference type="Pfam" id="PF07690">
    <property type="entry name" value="MFS_1"/>
    <property type="match status" value="1"/>
</dbReference>
<feature type="transmembrane region" description="Helical" evidence="4">
    <location>
        <begin position="48"/>
        <end position="70"/>
    </location>
</feature>
<dbReference type="SUPFAM" id="SSF103473">
    <property type="entry name" value="MFS general substrate transporter"/>
    <property type="match status" value="1"/>
</dbReference>
<feature type="transmembrane region" description="Helical" evidence="4">
    <location>
        <begin position="359"/>
        <end position="380"/>
    </location>
</feature>
<dbReference type="Proteomes" id="UP000525389">
    <property type="component" value="Unassembled WGS sequence"/>
</dbReference>
<gene>
    <name evidence="6" type="ORF">HNQ09_000477</name>
</gene>
<reference evidence="6 7" key="1">
    <citation type="submission" date="2020-08" db="EMBL/GenBank/DDBJ databases">
        <title>Genomic Encyclopedia of Type Strains, Phase IV (KMG-IV): sequencing the most valuable type-strain genomes for metagenomic binning, comparative biology and taxonomic classification.</title>
        <authorList>
            <person name="Goeker M."/>
        </authorList>
    </citation>
    <scope>NUCLEOTIDE SEQUENCE [LARGE SCALE GENOMIC DNA]</scope>
    <source>
        <strain evidence="6 7">DSM 101791</strain>
    </source>
</reference>
<comment type="caution">
    <text evidence="6">The sequence shown here is derived from an EMBL/GenBank/DDBJ whole genome shotgun (WGS) entry which is preliminary data.</text>
</comment>
<evidence type="ECO:0000259" key="5">
    <source>
        <dbReference type="PROSITE" id="PS50850"/>
    </source>
</evidence>
<feature type="transmembrane region" description="Helical" evidence="4">
    <location>
        <begin position="386"/>
        <end position="404"/>
    </location>
</feature>
<feature type="transmembrane region" description="Helical" evidence="4">
    <location>
        <begin position="114"/>
        <end position="134"/>
    </location>
</feature>
<feature type="domain" description="Major facilitator superfamily (MFS) profile" evidence="5">
    <location>
        <begin position="182"/>
        <end position="411"/>
    </location>
</feature>
<feature type="transmembrane region" description="Helical" evidence="4">
    <location>
        <begin position="82"/>
        <end position="102"/>
    </location>
</feature>
<evidence type="ECO:0000256" key="2">
    <source>
        <dbReference type="ARBA" id="ARBA00022989"/>
    </source>
</evidence>
<dbReference type="PROSITE" id="PS50850">
    <property type="entry name" value="MFS"/>
    <property type="match status" value="1"/>
</dbReference>
<keyword evidence="1 4" id="KW-0812">Transmembrane</keyword>
<keyword evidence="7" id="KW-1185">Reference proteome</keyword>
<keyword evidence="3 4" id="KW-0472">Membrane</keyword>
<evidence type="ECO:0000313" key="6">
    <source>
        <dbReference type="EMBL" id="MBB5233060.1"/>
    </source>
</evidence>
<dbReference type="InterPro" id="IPR052528">
    <property type="entry name" value="Sugar_transport-like"/>
</dbReference>
<dbReference type="PANTHER" id="PTHR23526">
    <property type="entry name" value="INTEGRAL MEMBRANE TRANSPORT PROTEIN-RELATED"/>
    <property type="match status" value="1"/>
</dbReference>
<feature type="transmembrane region" description="Helical" evidence="4">
    <location>
        <begin position="240"/>
        <end position="258"/>
    </location>
</feature>
<dbReference type="PANTHER" id="PTHR23526:SF1">
    <property type="entry name" value="MAJOR FACILITATOR SUPERFAMILY MFS_1"/>
    <property type="match status" value="1"/>
</dbReference>
<feature type="transmembrane region" description="Helical" evidence="4">
    <location>
        <begin position="178"/>
        <end position="200"/>
    </location>
</feature>
<dbReference type="InterPro" id="IPR020846">
    <property type="entry name" value="MFS_dom"/>
</dbReference>
<dbReference type="EMBL" id="JACHFN010000001">
    <property type="protein sequence ID" value="MBB5233060.1"/>
    <property type="molecule type" value="Genomic_DNA"/>
</dbReference>
<feature type="transmembrane region" description="Helical" evidence="4">
    <location>
        <begin position="155"/>
        <end position="172"/>
    </location>
</feature>
<feature type="transmembrane region" description="Helical" evidence="4">
    <location>
        <begin position="322"/>
        <end position="339"/>
    </location>
</feature>
<dbReference type="InterPro" id="IPR011701">
    <property type="entry name" value="MFS"/>
</dbReference>
<evidence type="ECO:0000256" key="1">
    <source>
        <dbReference type="ARBA" id="ARBA00022692"/>
    </source>
</evidence>
<evidence type="ECO:0000313" key="7">
    <source>
        <dbReference type="Proteomes" id="UP000525389"/>
    </source>
</evidence>